<proteinExistence type="predicted"/>
<dbReference type="RefSeq" id="WP_382353364.1">
    <property type="nucleotide sequence ID" value="NZ_JBHMBP010000004.1"/>
</dbReference>
<evidence type="ECO:0000313" key="2">
    <source>
        <dbReference type="Proteomes" id="UP001596470"/>
    </source>
</evidence>
<accession>A0ABW2D5A3</accession>
<reference evidence="2" key="1">
    <citation type="journal article" date="2019" name="Int. J. Syst. Evol. Microbiol.">
        <title>The Global Catalogue of Microorganisms (GCM) 10K type strain sequencing project: providing services to taxonomists for standard genome sequencing and annotation.</title>
        <authorList>
            <consortium name="The Broad Institute Genomics Platform"/>
            <consortium name="The Broad Institute Genome Sequencing Center for Infectious Disease"/>
            <person name="Wu L."/>
            <person name="Ma J."/>
        </authorList>
    </citation>
    <scope>NUCLEOTIDE SEQUENCE [LARGE SCALE GENOMIC DNA]</scope>
    <source>
        <strain evidence="2">KACC 12634</strain>
    </source>
</reference>
<gene>
    <name evidence="1" type="ORF">ACFQS3_02485</name>
</gene>
<dbReference type="SUPFAM" id="SSF57938">
    <property type="entry name" value="DnaJ/Hsp40 cysteine-rich domain"/>
    <property type="match status" value="1"/>
</dbReference>
<organism evidence="1 2">
    <name type="scientific">Glycomyces mayteni</name>
    <dbReference type="NCBI Taxonomy" id="543887"/>
    <lineage>
        <taxon>Bacteria</taxon>
        <taxon>Bacillati</taxon>
        <taxon>Actinomycetota</taxon>
        <taxon>Actinomycetes</taxon>
        <taxon>Glycomycetales</taxon>
        <taxon>Glycomycetaceae</taxon>
        <taxon>Glycomyces</taxon>
    </lineage>
</organism>
<comment type="caution">
    <text evidence="1">The sequence shown here is derived from an EMBL/GenBank/DDBJ whole genome shotgun (WGS) entry which is preliminary data.</text>
</comment>
<keyword evidence="2" id="KW-1185">Reference proteome</keyword>
<dbReference type="InterPro" id="IPR036410">
    <property type="entry name" value="HSP_DnaJ_Cys-rich_dom_sf"/>
</dbReference>
<dbReference type="Gene3D" id="6.20.20.10">
    <property type="match status" value="1"/>
</dbReference>
<sequence length="131" mass="14793">MEDKNCPSCKGTGKTTIKHRTGSFESKCNQCDGTGVPIKVFFTCGYTNCGHVVDSPNWIDIQSYDSDKRRMIQHYKDEHTKAVCTYFPNKPGQIFSDYWRYDGINDAIGPSLTYGDEVTSWADLCKIEGRA</sequence>
<protein>
    <submittedName>
        <fullName evidence="1">Uncharacterized protein</fullName>
    </submittedName>
</protein>
<dbReference type="Proteomes" id="UP001596470">
    <property type="component" value="Unassembled WGS sequence"/>
</dbReference>
<dbReference type="EMBL" id="JBHSYS010000001">
    <property type="protein sequence ID" value="MFC6956056.1"/>
    <property type="molecule type" value="Genomic_DNA"/>
</dbReference>
<evidence type="ECO:0000313" key="1">
    <source>
        <dbReference type="EMBL" id="MFC6956056.1"/>
    </source>
</evidence>
<name>A0ABW2D5A3_9ACTN</name>